<dbReference type="AlphaFoldDB" id="A0A9D2QXB5"/>
<dbReference type="InterPro" id="IPR000766">
    <property type="entry name" value="GalP_uridyl_Trfase_II"/>
</dbReference>
<accession>A0A9D2QXB5</accession>
<gene>
    <name evidence="3" type="ORF">H9914_13140</name>
</gene>
<evidence type="ECO:0000256" key="2">
    <source>
        <dbReference type="ARBA" id="ARBA00004947"/>
    </source>
</evidence>
<proteinExistence type="predicted"/>
<protein>
    <submittedName>
        <fullName evidence="3">Galactose-1-phosphate uridylyltransferase</fullName>
    </submittedName>
</protein>
<dbReference type="EMBL" id="DWUY01000292">
    <property type="protein sequence ID" value="HJD29917.1"/>
    <property type="molecule type" value="Genomic_DNA"/>
</dbReference>
<dbReference type="PANTHER" id="PTHR39191">
    <property type="entry name" value="GALACTOSE-1-PHOSPHATE URIDYLYLTRANSFERASE"/>
    <property type="match status" value="1"/>
</dbReference>
<keyword evidence="3" id="KW-0548">Nucleotidyltransferase</keyword>
<reference evidence="3" key="2">
    <citation type="submission" date="2021-04" db="EMBL/GenBank/DDBJ databases">
        <authorList>
            <person name="Gilroy R."/>
        </authorList>
    </citation>
    <scope>NUCLEOTIDE SEQUENCE</scope>
    <source>
        <strain evidence="3">ChiBcec6-4105</strain>
    </source>
</reference>
<organism evidence="3 4">
    <name type="scientific">Candidatus Blautia avicola</name>
    <dbReference type="NCBI Taxonomy" id="2838483"/>
    <lineage>
        <taxon>Bacteria</taxon>
        <taxon>Bacillati</taxon>
        <taxon>Bacillota</taxon>
        <taxon>Clostridia</taxon>
        <taxon>Lachnospirales</taxon>
        <taxon>Lachnospiraceae</taxon>
        <taxon>Blautia</taxon>
    </lineage>
</organism>
<sequence length="93" mass="10659">GLAVLPARLKEELELLAQYILEGKDPSENEMLEKHSDWVKGFLPKYPDITKDNVMDILQEEVGQVFVHVLEDAGVYKCTPEGREAFRRFIKAL</sequence>
<keyword evidence="3" id="KW-0808">Transferase</keyword>
<comment type="pathway">
    <text evidence="2">Carbohydrate metabolism; galactose metabolism.</text>
</comment>
<dbReference type="GO" id="GO:0005737">
    <property type="term" value="C:cytoplasm"/>
    <property type="evidence" value="ECO:0007669"/>
    <property type="project" value="InterPro"/>
</dbReference>
<dbReference type="GO" id="GO:0006012">
    <property type="term" value="P:galactose metabolic process"/>
    <property type="evidence" value="ECO:0007669"/>
    <property type="project" value="InterPro"/>
</dbReference>
<evidence type="ECO:0000256" key="1">
    <source>
        <dbReference type="ARBA" id="ARBA00001107"/>
    </source>
</evidence>
<dbReference type="Proteomes" id="UP000823892">
    <property type="component" value="Unassembled WGS sequence"/>
</dbReference>
<evidence type="ECO:0000313" key="4">
    <source>
        <dbReference type="Proteomes" id="UP000823892"/>
    </source>
</evidence>
<comment type="catalytic activity">
    <reaction evidence="1">
        <text>alpha-D-galactose 1-phosphate + UDP-alpha-D-glucose = alpha-D-glucose 1-phosphate + UDP-alpha-D-galactose</text>
        <dbReference type="Rhea" id="RHEA:13989"/>
        <dbReference type="ChEBI" id="CHEBI:58336"/>
        <dbReference type="ChEBI" id="CHEBI:58601"/>
        <dbReference type="ChEBI" id="CHEBI:58885"/>
        <dbReference type="ChEBI" id="CHEBI:66914"/>
        <dbReference type="EC" id="2.7.7.12"/>
    </reaction>
</comment>
<comment type="caution">
    <text evidence="3">The sequence shown here is derived from an EMBL/GenBank/DDBJ whole genome shotgun (WGS) entry which is preliminary data.</text>
</comment>
<dbReference type="GO" id="GO:0008108">
    <property type="term" value="F:UDP-glucose:hexose-1-phosphate uridylyltransferase activity"/>
    <property type="evidence" value="ECO:0007669"/>
    <property type="project" value="UniProtKB-EC"/>
</dbReference>
<reference evidence="3" key="1">
    <citation type="journal article" date="2021" name="PeerJ">
        <title>Extensive microbial diversity within the chicken gut microbiome revealed by metagenomics and culture.</title>
        <authorList>
            <person name="Gilroy R."/>
            <person name="Ravi A."/>
            <person name="Getino M."/>
            <person name="Pursley I."/>
            <person name="Horton D.L."/>
            <person name="Alikhan N.F."/>
            <person name="Baker D."/>
            <person name="Gharbi K."/>
            <person name="Hall N."/>
            <person name="Watson M."/>
            <person name="Adriaenssens E.M."/>
            <person name="Foster-Nyarko E."/>
            <person name="Jarju S."/>
            <person name="Secka A."/>
            <person name="Antonio M."/>
            <person name="Oren A."/>
            <person name="Chaudhuri R.R."/>
            <person name="La Ragione R."/>
            <person name="Hildebrand F."/>
            <person name="Pallen M.J."/>
        </authorList>
    </citation>
    <scope>NUCLEOTIDE SEQUENCE</scope>
    <source>
        <strain evidence="3">ChiBcec6-4105</strain>
    </source>
</reference>
<name>A0A9D2QXB5_9FIRM</name>
<evidence type="ECO:0000313" key="3">
    <source>
        <dbReference type="EMBL" id="HJD29917.1"/>
    </source>
</evidence>
<dbReference type="PANTHER" id="PTHR39191:SF1">
    <property type="entry name" value="DUF4922 DOMAIN-CONTAINING PROTEIN"/>
    <property type="match status" value="1"/>
</dbReference>
<feature type="non-terminal residue" evidence="3">
    <location>
        <position position="1"/>
    </location>
</feature>